<proteinExistence type="predicted"/>
<keyword evidence="2" id="KW-1133">Transmembrane helix</keyword>
<feature type="transmembrane region" description="Helical" evidence="2">
    <location>
        <begin position="323"/>
        <end position="339"/>
    </location>
</feature>
<feature type="transmembrane region" description="Helical" evidence="2">
    <location>
        <begin position="739"/>
        <end position="760"/>
    </location>
</feature>
<evidence type="ECO:0000313" key="4">
    <source>
        <dbReference type="Proteomes" id="UP000693970"/>
    </source>
</evidence>
<feature type="compositionally biased region" description="Basic and acidic residues" evidence="1">
    <location>
        <begin position="49"/>
        <end position="65"/>
    </location>
</feature>
<evidence type="ECO:0000313" key="3">
    <source>
        <dbReference type="EMBL" id="KAG7361475.1"/>
    </source>
</evidence>
<feature type="compositionally biased region" description="Basic and acidic residues" evidence="1">
    <location>
        <begin position="27"/>
        <end position="37"/>
    </location>
</feature>
<gene>
    <name evidence="3" type="ORF">IV203_036576</name>
</gene>
<accession>A0A9K3LFH4</accession>
<keyword evidence="2" id="KW-0812">Transmembrane</keyword>
<dbReference type="OrthoDB" id="20270at2759"/>
<feature type="region of interest" description="Disordered" evidence="1">
    <location>
        <begin position="1"/>
        <end position="65"/>
    </location>
</feature>
<keyword evidence="4" id="KW-1185">Reference proteome</keyword>
<dbReference type="Proteomes" id="UP000693970">
    <property type="component" value="Unassembled WGS sequence"/>
</dbReference>
<feature type="transmembrane region" description="Helical" evidence="2">
    <location>
        <begin position="412"/>
        <end position="431"/>
    </location>
</feature>
<feature type="transmembrane region" description="Helical" evidence="2">
    <location>
        <begin position="573"/>
        <end position="593"/>
    </location>
</feature>
<feature type="transmembrane region" description="Helical" evidence="2">
    <location>
        <begin position="437"/>
        <end position="455"/>
    </location>
</feature>
<keyword evidence="2" id="KW-0472">Membrane</keyword>
<comment type="caution">
    <text evidence="3">The sequence shown here is derived from an EMBL/GenBank/DDBJ whole genome shotgun (WGS) entry which is preliminary data.</text>
</comment>
<name>A0A9K3LFH4_9STRA</name>
<feature type="transmembrane region" description="Helical" evidence="2">
    <location>
        <begin position="677"/>
        <end position="695"/>
    </location>
</feature>
<sequence>MDLLANEPIRNGTLERFHDEDDDETEEEKKDGDEYDRLLVPSGEDPSNDNDHLIKDGSNKTHHSQEQHYAPVVGFSFSMQFLAAIVLVLFIASQASLFRCCRISVQTRNQKIELQRSKPRYNHQNITIPILRKYSLNVVSATIWSSTSNQASKIERVYRGDEVVVEEDIMSASSKFEKAPYLRVLRPYLGFVEQRQRKKPLIRNNETVYPPIFEPLPIDQQPKTGEFTTDSICPLLYSARTTSSRSKLMEASPTLVVAQQFWNGMQVCLLFLVIVVHYKFSTDAPEQPEAPNSRKDNTMKESTLTVTTIFSEDNVNKKTTLKNWRILPLVLLPFMMYLVQPDGYVLLAIVVSPVVALLGWAIFRLSLRPDDTNFDQSNEESTHIMTPLRKKLMNIVVKRTVIVRKFVSSHTFHLWAVRFLALGTICLLPFASYVSSPGGHCFAFVAAMWITLALWSPKFNLRLSLGETKAIHDEAIKSRHGFTPPYTIFFEETLGFFCTLGSSMYNYAGHTYVWPHWKSQFNKIDDYMGWPRLGDVTWEENWTMWGIFAERSVLPPFVPRGGGGSTTGAQQFWIVWSILPFLYCWYYVCMIILSKRTPNIVSRWVQRLACLFSILHFLFGTDVVHYRYGRGYRNPHSELFHWTEKWSWRFAILVPIWQNCVTGHWKNGHPIKCIGLMVHYGMMIFGIGFLVFQVLQADVINTYQFAYGYDKMGIIQFLGWGEESWLWFELEYPYMRCLVFSWLFYASLHFTGFSLFRIVLQKQRL</sequence>
<evidence type="ECO:0000256" key="2">
    <source>
        <dbReference type="SAM" id="Phobius"/>
    </source>
</evidence>
<evidence type="ECO:0000256" key="1">
    <source>
        <dbReference type="SAM" id="MobiDB-lite"/>
    </source>
</evidence>
<feature type="transmembrane region" description="Helical" evidence="2">
    <location>
        <begin position="605"/>
        <end position="626"/>
    </location>
</feature>
<dbReference type="AlphaFoldDB" id="A0A9K3LFH4"/>
<feature type="transmembrane region" description="Helical" evidence="2">
    <location>
        <begin position="69"/>
        <end position="92"/>
    </location>
</feature>
<protein>
    <submittedName>
        <fullName evidence="3">Uncharacterized protein</fullName>
    </submittedName>
</protein>
<reference evidence="3" key="2">
    <citation type="submission" date="2021-04" db="EMBL/GenBank/DDBJ databases">
        <authorList>
            <person name="Podell S."/>
        </authorList>
    </citation>
    <scope>NUCLEOTIDE SEQUENCE</scope>
    <source>
        <strain evidence="3">Hildebrandi</strain>
    </source>
</reference>
<feature type="transmembrane region" description="Helical" evidence="2">
    <location>
        <begin position="345"/>
        <end position="363"/>
    </location>
</feature>
<dbReference type="EMBL" id="JAGRRH010000013">
    <property type="protein sequence ID" value="KAG7361475.1"/>
    <property type="molecule type" value="Genomic_DNA"/>
</dbReference>
<organism evidence="3 4">
    <name type="scientific">Nitzschia inconspicua</name>
    <dbReference type="NCBI Taxonomy" id="303405"/>
    <lineage>
        <taxon>Eukaryota</taxon>
        <taxon>Sar</taxon>
        <taxon>Stramenopiles</taxon>
        <taxon>Ochrophyta</taxon>
        <taxon>Bacillariophyta</taxon>
        <taxon>Bacillariophyceae</taxon>
        <taxon>Bacillariophycidae</taxon>
        <taxon>Bacillariales</taxon>
        <taxon>Bacillariaceae</taxon>
        <taxon>Nitzschia</taxon>
    </lineage>
</organism>
<reference evidence="3" key="1">
    <citation type="journal article" date="2021" name="Sci. Rep.">
        <title>Diploid genomic architecture of Nitzschia inconspicua, an elite biomass production diatom.</title>
        <authorList>
            <person name="Oliver A."/>
            <person name="Podell S."/>
            <person name="Pinowska A."/>
            <person name="Traller J.C."/>
            <person name="Smith S.R."/>
            <person name="McClure R."/>
            <person name="Beliaev A."/>
            <person name="Bohutskyi P."/>
            <person name="Hill E.A."/>
            <person name="Rabines A."/>
            <person name="Zheng H."/>
            <person name="Allen L.Z."/>
            <person name="Kuo A."/>
            <person name="Grigoriev I.V."/>
            <person name="Allen A.E."/>
            <person name="Hazlebeck D."/>
            <person name="Allen E.E."/>
        </authorList>
    </citation>
    <scope>NUCLEOTIDE SEQUENCE</scope>
    <source>
        <strain evidence="3">Hildebrandi</strain>
    </source>
</reference>